<dbReference type="Gene3D" id="2.60.40.10">
    <property type="entry name" value="Immunoglobulins"/>
    <property type="match status" value="3"/>
</dbReference>
<evidence type="ECO:0000259" key="2">
    <source>
        <dbReference type="PROSITE" id="PS51127"/>
    </source>
</evidence>
<dbReference type="SUPFAM" id="SSF49373">
    <property type="entry name" value="Invasin/intimin cell-adhesion fragments"/>
    <property type="match status" value="2"/>
</dbReference>
<evidence type="ECO:0000313" key="3">
    <source>
        <dbReference type="EMBL" id="OIQ90095.1"/>
    </source>
</evidence>
<dbReference type="PROSITE" id="PS51127">
    <property type="entry name" value="BIG1"/>
    <property type="match status" value="1"/>
</dbReference>
<dbReference type="PROSITE" id="PS51257">
    <property type="entry name" value="PROKAR_LIPOPROTEIN"/>
    <property type="match status" value="1"/>
</dbReference>
<protein>
    <submittedName>
        <fullName evidence="3">Bacterial Ig-like domain (Group 1)</fullName>
    </submittedName>
</protein>
<dbReference type="InterPro" id="IPR008964">
    <property type="entry name" value="Invasin/intimin_cell_adhesion"/>
</dbReference>
<dbReference type="InterPro" id="IPR003344">
    <property type="entry name" value="Big_1_dom"/>
</dbReference>
<comment type="similarity">
    <text evidence="1">Belongs to the intimin/invasin family.</text>
</comment>
<dbReference type="AlphaFoldDB" id="A0A1J5RDL2"/>
<organism evidence="3">
    <name type="scientific">mine drainage metagenome</name>
    <dbReference type="NCBI Taxonomy" id="410659"/>
    <lineage>
        <taxon>unclassified sequences</taxon>
        <taxon>metagenomes</taxon>
        <taxon>ecological metagenomes</taxon>
    </lineage>
</organism>
<comment type="caution">
    <text evidence="3">The sequence shown here is derived from an EMBL/GenBank/DDBJ whole genome shotgun (WGS) entry which is preliminary data.</text>
</comment>
<dbReference type="InterPro" id="IPR013783">
    <property type="entry name" value="Ig-like_fold"/>
</dbReference>
<evidence type="ECO:0000256" key="1">
    <source>
        <dbReference type="ARBA" id="ARBA00010116"/>
    </source>
</evidence>
<accession>A0A1J5RDL2</accession>
<dbReference type="EMBL" id="MLJW01000304">
    <property type="protein sequence ID" value="OIQ90095.1"/>
    <property type="molecule type" value="Genomic_DNA"/>
</dbReference>
<proteinExistence type="inferred from homology"/>
<sequence length="664" mass="65099">MNTAKVLGAALLLGVLGLTGCGGGGAGGTAAAGGGTGTTSTAAITVALTDPTTGAARTSITLGNPAKASATVVDAAGKPVANTVVSFATTPAGLVTMTPATGTALTDASGVAAIQIDPASLASAGAATITATAAVGTATPSGSASFGIGAAAVGLSALSLGQNPLSAYGTTSVSVNVTGVPTSTPVTVNFSSICATSGKATLPASVQSVNGVATATYQDKGCSAVDTITASIAGTSVTQTANLTVAAPGVASIQFVSATPTTIVLKGTGGAGLSESSIVVFKVVDNNNNPIANANVALDLTTRSGGILLDASSGPVTKQTGTDGQVQVSVQAGSNPTPVWVTASVSSGGNTFSTQSTVLQISTGRPAQDRFSLSLKTPNIEGWSYDGVTTQVTAILSDRLGNPVPDGTAVNFIAEGGQIQPTCTTTGGTCSVNFTSANPRPTGDTEPSGRVTAGRVTVLAYALGEESFTDLNGNNIYDSGEPYNDLGDAFLDNNENNVWNSGEQFIPFNVANTSACVTGIANSPAAPSKANSCDGKWGAAHVRQDGVIVLSGSHANVSTTSFSMGGLCSKSFNFYLYDDNGNPMPSGTSLATTNLSTNLSSIVPLPATVPNSNAAGGTAHSITVTAQLPGGGTCVAPMSGNASATLNITTPKGVSTYIPVTFTP</sequence>
<feature type="domain" description="Big-1" evidence="2">
    <location>
        <begin position="45"/>
        <end position="147"/>
    </location>
</feature>
<name>A0A1J5RDL2_9ZZZZ</name>
<gene>
    <name evidence="3" type="ORF">GALL_280050</name>
</gene>
<reference evidence="3" key="1">
    <citation type="submission" date="2016-10" db="EMBL/GenBank/DDBJ databases">
        <title>Sequence of Gallionella enrichment culture.</title>
        <authorList>
            <person name="Poehlein A."/>
            <person name="Muehling M."/>
            <person name="Daniel R."/>
        </authorList>
    </citation>
    <scope>NUCLEOTIDE SEQUENCE</scope>
</reference>